<keyword evidence="2" id="KW-1185">Reference proteome</keyword>
<proteinExistence type="predicted"/>
<evidence type="ECO:0000313" key="2">
    <source>
        <dbReference type="Proteomes" id="UP001153678"/>
    </source>
</evidence>
<reference evidence="1" key="1">
    <citation type="submission" date="2022-08" db="EMBL/GenBank/DDBJ databases">
        <authorList>
            <person name="Kallberg Y."/>
            <person name="Tangrot J."/>
            <person name="Rosling A."/>
        </authorList>
    </citation>
    <scope>NUCLEOTIDE SEQUENCE</scope>
    <source>
        <strain evidence="1">Wild A</strain>
    </source>
</reference>
<dbReference type="EMBL" id="CAMKVN010021165">
    <property type="protein sequence ID" value="CAI2199387.1"/>
    <property type="molecule type" value="Genomic_DNA"/>
</dbReference>
<gene>
    <name evidence="1" type="ORF">FWILDA_LOCUS19048</name>
</gene>
<dbReference type="AlphaFoldDB" id="A0A9W4TDC0"/>
<comment type="caution">
    <text evidence="1">The sequence shown here is derived from an EMBL/GenBank/DDBJ whole genome shotgun (WGS) entry which is preliminary data.</text>
</comment>
<name>A0A9W4TDC0_9GLOM</name>
<evidence type="ECO:0000313" key="1">
    <source>
        <dbReference type="EMBL" id="CAI2199387.1"/>
    </source>
</evidence>
<accession>A0A9W4TDC0</accession>
<feature type="non-terminal residue" evidence="1">
    <location>
        <position position="50"/>
    </location>
</feature>
<organism evidence="1 2">
    <name type="scientific">Funneliformis geosporum</name>
    <dbReference type="NCBI Taxonomy" id="1117311"/>
    <lineage>
        <taxon>Eukaryota</taxon>
        <taxon>Fungi</taxon>
        <taxon>Fungi incertae sedis</taxon>
        <taxon>Mucoromycota</taxon>
        <taxon>Glomeromycotina</taxon>
        <taxon>Glomeromycetes</taxon>
        <taxon>Glomerales</taxon>
        <taxon>Glomeraceae</taxon>
        <taxon>Funneliformis</taxon>
    </lineage>
</organism>
<dbReference type="Proteomes" id="UP001153678">
    <property type="component" value="Unassembled WGS sequence"/>
</dbReference>
<protein>
    <submittedName>
        <fullName evidence="1">11939_t:CDS:1</fullName>
    </submittedName>
</protein>
<sequence length="50" mass="5608">PFPTTLRERSGKPSIKKQLVGYASMVHLNEATTGAAKVIKIEIKKRRKTK</sequence>